<dbReference type="Pfam" id="PF09286">
    <property type="entry name" value="Pro-kuma_activ"/>
    <property type="match status" value="1"/>
</dbReference>
<sequence length="148" mass="16477">MKKTLHRSMLLAVVTMLMLIMSGTTSHVTHTLAVGHRTQKAFQVIPGHVIPVLQHGNHISPTDPGNILHLAVSLKLYNSDNLKSLLAAQYQPHSPFYRAFLTSQQFTNEFGPTSDAVDRVVQFNVDKDSYPQNNFTMDTIGILIPPRS</sequence>
<accession>A0ABQ6FHW9</accession>
<dbReference type="InterPro" id="IPR015366">
    <property type="entry name" value="S53_propep"/>
</dbReference>
<dbReference type="EMBL" id="BSRI01000001">
    <property type="protein sequence ID" value="GLV53681.1"/>
    <property type="molecule type" value="Genomic_DNA"/>
</dbReference>
<keyword evidence="4" id="KW-1185">Reference proteome</keyword>
<reference evidence="3 4" key="1">
    <citation type="submission" date="2023-02" db="EMBL/GenBank/DDBJ databases">
        <title>Dictyobacter halimunensis sp. nov., a new member of the class Ktedonobacteria from forest soil in a geothermal area.</title>
        <authorList>
            <person name="Rachmania M.K."/>
            <person name="Ningsih F."/>
            <person name="Sakai Y."/>
            <person name="Yabe S."/>
            <person name="Yokota A."/>
            <person name="Sjamsuridzal W."/>
        </authorList>
    </citation>
    <scope>NUCLEOTIDE SEQUENCE [LARGE SCALE GENOMIC DNA]</scope>
    <source>
        <strain evidence="3 4">S3.2.2.5</strain>
    </source>
</reference>
<keyword evidence="1" id="KW-0732">Signal</keyword>
<comment type="caution">
    <text evidence="3">The sequence shown here is derived from an EMBL/GenBank/DDBJ whole genome shotgun (WGS) entry which is preliminary data.</text>
</comment>
<evidence type="ECO:0000313" key="4">
    <source>
        <dbReference type="Proteomes" id="UP001344906"/>
    </source>
</evidence>
<protein>
    <recommendedName>
        <fullName evidence="2">Peptidase S53 activation domain-containing protein</fullName>
    </recommendedName>
</protein>
<evidence type="ECO:0000313" key="3">
    <source>
        <dbReference type="EMBL" id="GLV53681.1"/>
    </source>
</evidence>
<proteinExistence type="predicted"/>
<feature type="signal peptide" evidence="1">
    <location>
        <begin position="1"/>
        <end position="26"/>
    </location>
</feature>
<name>A0ABQ6FHW9_9CHLR</name>
<feature type="chain" id="PRO_5046102536" description="Peptidase S53 activation domain-containing protein" evidence="1">
    <location>
        <begin position="27"/>
        <end position="148"/>
    </location>
</feature>
<dbReference type="SUPFAM" id="SSF54897">
    <property type="entry name" value="Protease propeptides/inhibitors"/>
    <property type="match status" value="1"/>
</dbReference>
<evidence type="ECO:0000259" key="2">
    <source>
        <dbReference type="Pfam" id="PF09286"/>
    </source>
</evidence>
<dbReference type="RefSeq" id="WP_338247391.1">
    <property type="nucleotide sequence ID" value="NZ_BSRI01000001.1"/>
</dbReference>
<dbReference type="Proteomes" id="UP001344906">
    <property type="component" value="Unassembled WGS sequence"/>
</dbReference>
<evidence type="ECO:0000256" key="1">
    <source>
        <dbReference type="SAM" id="SignalP"/>
    </source>
</evidence>
<feature type="domain" description="Peptidase S53 activation" evidence="2">
    <location>
        <begin position="57"/>
        <end position="123"/>
    </location>
</feature>
<organism evidence="3 4">
    <name type="scientific">Dictyobacter halimunensis</name>
    <dbReference type="NCBI Taxonomy" id="3026934"/>
    <lineage>
        <taxon>Bacteria</taxon>
        <taxon>Bacillati</taxon>
        <taxon>Chloroflexota</taxon>
        <taxon>Ktedonobacteria</taxon>
        <taxon>Ktedonobacterales</taxon>
        <taxon>Dictyobacteraceae</taxon>
        <taxon>Dictyobacter</taxon>
    </lineage>
</organism>
<gene>
    <name evidence="3" type="ORF">KDH_05330</name>
</gene>